<gene>
    <name evidence="11" type="ORF">SAMN05216223_104340</name>
</gene>
<dbReference type="InterPro" id="IPR036852">
    <property type="entry name" value="Peptidase_S8/S53_dom_sf"/>
</dbReference>
<comment type="cofactor">
    <cofactor evidence="1">
        <name>Ca(2+)</name>
        <dbReference type="ChEBI" id="CHEBI:29108"/>
    </cofactor>
</comment>
<dbReference type="Pfam" id="PF09286">
    <property type="entry name" value="Pro-kuma_activ"/>
    <property type="match status" value="1"/>
</dbReference>
<keyword evidence="9" id="KW-0732">Signal</keyword>
<evidence type="ECO:0000256" key="2">
    <source>
        <dbReference type="ARBA" id="ARBA00022670"/>
    </source>
</evidence>
<dbReference type="InterPro" id="IPR030400">
    <property type="entry name" value="Sedolisin_dom"/>
</dbReference>
<evidence type="ECO:0000259" key="10">
    <source>
        <dbReference type="PROSITE" id="PS51695"/>
    </source>
</evidence>
<dbReference type="SUPFAM" id="SSF54897">
    <property type="entry name" value="Protease propeptides/inhibitors"/>
    <property type="match status" value="1"/>
</dbReference>
<dbReference type="Proteomes" id="UP000236754">
    <property type="component" value="Unassembled WGS sequence"/>
</dbReference>
<evidence type="ECO:0000256" key="9">
    <source>
        <dbReference type="SAM" id="SignalP"/>
    </source>
</evidence>
<dbReference type="GO" id="GO:0004252">
    <property type="term" value="F:serine-type endopeptidase activity"/>
    <property type="evidence" value="ECO:0007669"/>
    <property type="project" value="InterPro"/>
</dbReference>
<keyword evidence="7" id="KW-0865">Zymogen</keyword>
<evidence type="ECO:0000256" key="6">
    <source>
        <dbReference type="ARBA" id="ARBA00022837"/>
    </source>
</evidence>
<dbReference type="GO" id="GO:0008240">
    <property type="term" value="F:tripeptidyl-peptidase activity"/>
    <property type="evidence" value="ECO:0007669"/>
    <property type="project" value="TreeGrafter"/>
</dbReference>
<dbReference type="AlphaFoldDB" id="A0A1H5Z6K0"/>
<evidence type="ECO:0000256" key="1">
    <source>
        <dbReference type="ARBA" id="ARBA00001913"/>
    </source>
</evidence>
<organism evidence="11 12">
    <name type="scientific">Actinacidiphila yanglinensis</name>
    <dbReference type="NCBI Taxonomy" id="310779"/>
    <lineage>
        <taxon>Bacteria</taxon>
        <taxon>Bacillati</taxon>
        <taxon>Actinomycetota</taxon>
        <taxon>Actinomycetes</taxon>
        <taxon>Kitasatosporales</taxon>
        <taxon>Streptomycetaceae</taxon>
        <taxon>Actinacidiphila</taxon>
    </lineage>
</organism>
<name>A0A1H5Z6K0_9ACTN</name>
<feature type="domain" description="Peptidase S53" evidence="10">
    <location>
        <begin position="262"/>
        <end position="657"/>
    </location>
</feature>
<evidence type="ECO:0000256" key="4">
    <source>
        <dbReference type="ARBA" id="ARBA00022801"/>
    </source>
</evidence>
<evidence type="ECO:0000256" key="3">
    <source>
        <dbReference type="ARBA" id="ARBA00022723"/>
    </source>
</evidence>
<dbReference type="Gene3D" id="3.40.50.200">
    <property type="entry name" value="Peptidase S8/S53 domain"/>
    <property type="match status" value="1"/>
</dbReference>
<reference evidence="11 12" key="1">
    <citation type="submission" date="2016-10" db="EMBL/GenBank/DDBJ databases">
        <authorList>
            <person name="de Groot N.N."/>
        </authorList>
    </citation>
    <scope>NUCLEOTIDE SEQUENCE [LARGE SCALE GENOMIC DNA]</scope>
    <source>
        <strain evidence="11 12">CGMCC 4.2023</strain>
    </source>
</reference>
<sequence length="1041" mass="104706">MGMAGRRAGRVRRGAGRTGVLGPVVAVATLAMVAAGAPAAVADSGSGTPAPQRIGAAPHLPHGAVRTTAPSSDTALDLGVVLAPRDPAGLKKFIADVSTPGSPLYHQYLKPGTFGTEFGAGPAAVATVRTALKAQGLTVGTLESDGLTLPVHTTVGAAGKALHTGFTGYRTSDGRHGVANTTAPSLRADAAADISGITGLNTLAQVHSHLAAKPAAKVVAPASAGSQASGTVSPHIAGKTPVLCSSIKSLLTSGGVSDGTDYWSASTLASAYGMANQPNVGTGVSVGIFELENYSTKDIAAYQSCYGTKVSVSAVKVDGGPKIAANANIGYGMESALDIEDLIGLVPQASLLVYQGPDAENATEQNVLDVYQKMVSDDRAKVISSSWGGCTVDQTDAFMSAESLIFEQAAAQGQTVTAASGDSGSSDCWYDPNNTGTSLDPNGSLLSVDDPAGQPYVLSVGGTRMTGSGGSTQRTWNSEEVGRDADDLNPGATGGGVSTAWSMDATTDYQTGVTAPGYADVCNAPAGETCRQVPDVSALGDPKTGYLIAAGYTSAEGQPWYIIGGTSGASPTWAALAAQADLDLGCAANGPVGFVNPALYKLPSSAFRDITTGTNYLAHTGAQPAGSYSAASGAGYDLATGLGTPHARSVISGLCTAVPQTQAGTFTSVNPTRILDTRHDIGRSGTSPVAADGTVSLQVAGSAGGAVPATGVTAVVLNLTVTDTKAGGYLTAYPDGTPRPTASNLNWVTGRTVPNLVVVPVGADGKVDLYNASSGTTHLVADVFGYYSTATDGATYYPTGPTRVLDTRSKVGVTTTTPVKSNGVLSLQIAGAGGVPATGATAVVLNVTATGQTSTGHLIAYPDGTTRPESSNLNWLKGKTVPNLVVMPVGADGKVDFYNASTGTTHFVADVFGYYSADTGGALYHTAGPTRLLDTRTGVGASKAGALASTSTLALSLNDGNVLAHAKAVVLNVTVVSGTSDGAYLVVYPDGTTRPTASNLNWSKGQTIANLVTVPVTDGKVDFHVNTGSVQVVADLFGYYT</sequence>
<dbReference type="RefSeq" id="WP_160145018.1">
    <property type="nucleotide sequence ID" value="NZ_FNVU01000004.1"/>
</dbReference>
<dbReference type="InterPro" id="IPR015366">
    <property type="entry name" value="S53_propep"/>
</dbReference>
<feature type="signal peptide" evidence="9">
    <location>
        <begin position="1"/>
        <end position="39"/>
    </location>
</feature>
<keyword evidence="4" id="KW-0378">Hydrolase</keyword>
<protein>
    <submittedName>
        <fullName evidence="11">Pro-kumamolisin, activation domain</fullName>
    </submittedName>
</protein>
<dbReference type="PROSITE" id="PS51695">
    <property type="entry name" value="SEDOLISIN"/>
    <property type="match status" value="1"/>
</dbReference>
<proteinExistence type="predicted"/>
<evidence type="ECO:0000256" key="8">
    <source>
        <dbReference type="SAM" id="MobiDB-lite"/>
    </source>
</evidence>
<evidence type="ECO:0000313" key="11">
    <source>
        <dbReference type="EMBL" id="SEG31971.1"/>
    </source>
</evidence>
<keyword evidence="3" id="KW-0479">Metal-binding</keyword>
<evidence type="ECO:0000256" key="7">
    <source>
        <dbReference type="ARBA" id="ARBA00023145"/>
    </source>
</evidence>
<dbReference type="SUPFAM" id="SSF52743">
    <property type="entry name" value="Subtilisin-like"/>
    <property type="match status" value="1"/>
</dbReference>
<dbReference type="CDD" id="cd11377">
    <property type="entry name" value="Pro-peptidase_S53"/>
    <property type="match status" value="1"/>
</dbReference>
<accession>A0A1H5Z6K0</accession>
<feature type="chain" id="PRO_5039361048" evidence="9">
    <location>
        <begin position="40"/>
        <end position="1041"/>
    </location>
</feature>
<dbReference type="GO" id="GO:0006508">
    <property type="term" value="P:proteolysis"/>
    <property type="evidence" value="ECO:0007669"/>
    <property type="project" value="UniProtKB-KW"/>
</dbReference>
<keyword evidence="2" id="KW-0645">Protease</keyword>
<keyword evidence="5" id="KW-0720">Serine protease</keyword>
<keyword evidence="12" id="KW-1185">Reference proteome</keyword>
<evidence type="ECO:0000313" key="12">
    <source>
        <dbReference type="Proteomes" id="UP000236754"/>
    </source>
</evidence>
<dbReference type="PANTHER" id="PTHR14218">
    <property type="entry name" value="PROTEASE S8 TRIPEPTIDYL PEPTIDASE I CLN2"/>
    <property type="match status" value="1"/>
</dbReference>
<dbReference type="CDD" id="cd04056">
    <property type="entry name" value="Peptidases_S53"/>
    <property type="match status" value="1"/>
</dbReference>
<evidence type="ECO:0000256" key="5">
    <source>
        <dbReference type="ARBA" id="ARBA00022825"/>
    </source>
</evidence>
<feature type="region of interest" description="Disordered" evidence="8">
    <location>
        <begin position="41"/>
        <end position="69"/>
    </location>
</feature>
<dbReference type="PANTHER" id="PTHR14218:SF15">
    <property type="entry name" value="TRIPEPTIDYL-PEPTIDASE 1"/>
    <property type="match status" value="1"/>
</dbReference>
<dbReference type="GO" id="GO:0046872">
    <property type="term" value="F:metal ion binding"/>
    <property type="evidence" value="ECO:0007669"/>
    <property type="project" value="UniProtKB-KW"/>
</dbReference>
<dbReference type="EMBL" id="FNVU01000004">
    <property type="protein sequence ID" value="SEG31971.1"/>
    <property type="molecule type" value="Genomic_DNA"/>
</dbReference>
<dbReference type="InterPro" id="IPR050819">
    <property type="entry name" value="Tripeptidyl-peptidase_I"/>
</dbReference>
<dbReference type="OrthoDB" id="3480681at2"/>
<dbReference type="SMART" id="SM00944">
    <property type="entry name" value="Pro-kuma_activ"/>
    <property type="match status" value="1"/>
</dbReference>
<keyword evidence="6" id="KW-0106">Calcium</keyword>